<dbReference type="GO" id="GO:0004557">
    <property type="term" value="F:alpha-galactosidase activity"/>
    <property type="evidence" value="ECO:0007669"/>
    <property type="project" value="UniProtKB-UniRule"/>
</dbReference>
<comment type="caution">
    <text evidence="9">The sequence shown here is derived from an EMBL/GenBank/DDBJ whole genome shotgun (WGS) entry which is preliminary data.</text>
</comment>
<dbReference type="InterPro" id="IPR013785">
    <property type="entry name" value="Aldolase_TIM"/>
</dbReference>
<evidence type="ECO:0000313" key="10">
    <source>
        <dbReference type="Proteomes" id="UP000186341"/>
    </source>
</evidence>
<dbReference type="InterPro" id="IPR050985">
    <property type="entry name" value="Alpha-glycosidase_related"/>
</dbReference>
<dbReference type="GeneID" id="82202603"/>
<evidence type="ECO:0000259" key="8">
    <source>
        <dbReference type="Pfam" id="PF16875"/>
    </source>
</evidence>
<dbReference type="InterPro" id="IPR002252">
    <property type="entry name" value="Glyco_hydro_36"/>
</dbReference>
<dbReference type="PIRSF" id="PIRSF005536">
    <property type="entry name" value="Agal"/>
    <property type="match status" value="1"/>
</dbReference>
<evidence type="ECO:0000256" key="6">
    <source>
        <dbReference type="PIRSR" id="PIRSR005536-1"/>
    </source>
</evidence>
<accession>A0A1U7NGP7</accession>
<dbReference type="RefSeq" id="WP_075818994.1">
    <property type="nucleotide sequence ID" value="NZ_CAPNHH010000009.1"/>
</dbReference>
<feature type="domain" description="Glycosyl hydrolase family 36 C-terminal" evidence="7">
    <location>
        <begin position="643"/>
        <end position="709"/>
    </location>
</feature>
<feature type="active site" description="Proton donor" evidence="6">
    <location>
        <position position="542"/>
    </location>
</feature>
<dbReference type="Pfam" id="PF16875">
    <property type="entry name" value="Glyco_hydro_36N"/>
    <property type="match status" value="1"/>
</dbReference>
<dbReference type="OrthoDB" id="9758822at2"/>
<evidence type="ECO:0000256" key="5">
    <source>
        <dbReference type="PIRNR" id="PIRNR005536"/>
    </source>
</evidence>
<protein>
    <recommendedName>
        <fullName evidence="2 5">Alpha-galactosidase</fullName>
        <ecNumber evidence="2 5">3.2.1.22</ecNumber>
    </recommendedName>
</protein>
<feature type="active site" description="Nucleophile" evidence="6">
    <location>
        <position position="472"/>
    </location>
</feature>
<dbReference type="InterPro" id="IPR017853">
    <property type="entry name" value="GH"/>
</dbReference>
<comment type="catalytic activity">
    <reaction evidence="1 5">
        <text>Hydrolysis of terminal, non-reducing alpha-D-galactose residues in alpha-D-galactosides, including galactose oligosaccharides, galactomannans and galactolipids.</text>
        <dbReference type="EC" id="3.2.1.22"/>
    </reaction>
</comment>
<keyword evidence="10" id="KW-1185">Reference proteome</keyword>
<sequence length="727" mass="83229">MTNEQLNQAEFELQTKNSSWQFKQDPYQILQHVWYGPKTGMDMSYLQEWHDTGFSGQISDAGNDRTYSLDTRMQEIPVEGTGDYRINSLAIRQADGSIASDLRFKSADHQAKQPLKGLPHSFSESENLNITLMDETSQLEVVLHYSTFEECDVIARSMTITNKGDQPVFIETADSASLDFGLQDLEMIHFYGRHNMEREYQCVPVTNGITEISSKRTSSSHQHNPAVIFKNPTTTETSGNCWGIMLMYSGSFAIRTEKDQHNQIRVSAGINPDTFEWKLEPGQSFQTPEAIFSFSNQGLSRLSKNFHQFIRDHVMRSPLAKKNKPVLLNNWEATYFTFTKEKLLEIAKSAAEMGIDLFVLDDGWFGKRDSDMEGLGDWDVNKEKIGDLGELIDGIKKLGMQFGLWIEPEMVSEDSDLYRNHPDWVIQMPNRSPIRNRYQLVLDFSNPEVVDYIYEKISAILRAHDISYVKWDMNRSLSDLYTKTLPADRQKEMAHRYVLGVYDLANRLTEEFPEILFEACSGGGGRFDAGMLYYMPQIWTSDDTDAKERTKIQFGTSFFYPVSSMGAHVSAVPNHQTGRITSLQTRATAAMAGTFGYELDPTSFDQEEKDLIKEQIAHFHDIQNTILNGEYDRLSHPYKDSYSAWQFNDGKRVIVHGIRYEKRPNSLRQPIELRNLNEDQMYKETKSGMVFSGKALMNGGILLPGELGDNYPFEFIFEALPEKNNQN</sequence>
<organism evidence="9 10">
    <name type="scientific">Ileibacterium valens</name>
    <dbReference type="NCBI Taxonomy" id="1862668"/>
    <lineage>
        <taxon>Bacteria</taxon>
        <taxon>Bacillati</taxon>
        <taxon>Bacillota</taxon>
        <taxon>Erysipelotrichia</taxon>
        <taxon>Erysipelotrichales</taxon>
        <taxon>Erysipelotrichaceae</taxon>
        <taxon>Ileibacterium</taxon>
    </lineage>
</organism>
<keyword evidence="4 5" id="KW-0326">Glycosidase</keyword>
<proteinExistence type="inferred from homology"/>
<dbReference type="InterPro" id="IPR031704">
    <property type="entry name" value="Glyco_hydro_36_N"/>
</dbReference>
<evidence type="ECO:0000256" key="4">
    <source>
        <dbReference type="ARBA" id="ARBA00023295"/>
    </source>
</evidence>
<dbReference type="GO" id="GO:0016052">
    <property type="term" value="P:carbohydrate catabolic process"/>
    <property type="evidence" value="ECO:0007669"/>
    <property type="project" value="InterPro"/>
</dbReference>
<dbReference type="InterPro" id="IPR031705">
    <property type="entry name" value="Glyco_hydro_36_C"/>
</dbReference>
<gene>
    <name evidence="9" type="ORF">BO222_05165</name>
</gene>
<dbReference type="InterPro" id="IPR000111">
    <property type="entry name" value="Glyco_hydro_27/36_CS"/>
</dbReference>
<dbReference type="PROSITE" id="PS00512">
    <property type="entry name" value="ALPHA_GALACTOSIDASE"/>
    <property type="match status" value="1"/>
</dbReference>
<dbReference type="Gene3D" id="3.20.20.70">
    <property type="entry name" value="Aldolase class I"/>
    <property type="match status" value="1"/>
</dbReference>
<dbReference type="Proteomes" id="UP000186341">
    <property type="component" value="Unassembled WGS sequence"/>
</dbReference>
<dbReference type="Pfam" id="PF16874">
    <property type="entry name" value="Glyco_hydro_36C"/>
    <property type="match status" value="1"/>
</dbReference>
<dbReference type="Pfam" id="PF02065">
    <property type="entry name" value="Melibiase"/>
    <property type="match status" value="1"/>
</dbReference>
<keyword evidence="3 5" id="KW-0378">Hydrolase</keyword>
<name>A0A1U7NGP7_9FIRM</name>
<dbReference type="InterPro" id="IPR013780">
    <property type="entry name" value="Glyco_hydro_b"/>
</dbReference>
<dbReference type="CDD" id="cd14791">
    <property type="entry name" value="GH36"/>
    <property type="match status" value="1"/>
</dbReference>
<dbReference type="PRINTS" id="PR00743">
    <property type="entry name" value="GLHYDRLASE36"/>
</dbReference>
<dbReference type="PANTHER" id="PTHR43053:SF3">
    <property type="entry name" value="ALPHA-GALACTOSIDASE C-RELATED"/>
    <property type="match status" value="1"/>
</dbReference>
<comment type="similarity">
    <text evidence="5">Belongs to the glycosyl hydrolase.</text>
</comment>
<dbReference type="EMBL" id="MPJW01000108">
    <property type="protein sequence ID" value="OLU40414.1"/>
    <property type="molecule type" value="Genomic_DNA"/>
</dbReference>
<dbReference type="PANTHER" id="PTHR43053">
    <property type="entry name" value="GLYCOSIDASE FAMILY 31"/>
    <property type="match status" value="1"/>
</dbReference>
<dbReference type="Gene3D" id="2.70.98.60">
    <property type="entry name" value="alpha-galactosidase from lactobacil brevis"/>
    <property type="match status" value="1"/>
</dbReference>
<dbReference type="InterPro" id="IPR038417">
    <property type="entry name" value="Alpga-gal_N_sf"/>
</dbReference>
<reference evidence="9 10" key="1">
    <citation type="submission" date="2016-11" db="EMBL/GenBank/DDBJ databases">
        <title>Description of two novel members of the family Erysipelotrichaceae: Ileibacterium lipovorans gen. nov., sp. nov. and Dubosiella newyorkensis, gen. nov., sp. nov.</title>
        <authorList>
            <person name="Cox L.M."/>
            <person name="Sohn J."/>
            <person name="Tyrrell K.L."/>
            <person name="Citron D.M."/>
            <person name="Lawson P.A."/>
            <person name="Patel N.B."/>
            <person name="Iizumi T."/>
            <person name="Perez-Perez G.I."/>
            <person name="Goldstein E.J."/>
            <person name="Blaser M.J."/>
        </authorList>
    </citation>
    <scope>NUCLEOTIDE SEQUENCE [LARGE SCALE GENOMIC DNA]</scope>
    <source>
        <strain evidence="9 10">NYU-BL-A3</strain>
    </source>
</reference>
<dbReference type="EC" id="3.2.1.22" evidence="2 5"/>
<dbReference type="Gene3D" id="2.60.40.1180">
    <property type="entry name" value="Golgi alpha-mannosidase II"/>
    <property type="match status" value="1"/>
</dbReference>
<evidence type="ECO:0000259" key="7">
    <source>
        <dbReference type="Pfam" id="PF16874"/>
    </source>
</evidence>
<evidence type="ECO:0000313" key="9">
    <source>
        <dbReference type="EMBL" id="OLU40414.1"/>
    </source>
</evidence>
<evidence type="ECO:0000256" key="3">
    <source>
        <dbReference type="ARBA" id="ARBA00022801"/>
    </source>
</evidence>
<evidence type="ECO:0000256" key="2">
    <source>
        <dbReference type="ARBA" id="ARBA00012755"/>
    </source>
</evidence>
<evidence type="ECO:0000256" key="1">
    <source>
        <dbReference type="ARBA" id="ARBA00001255"/>
    </source>
</evidence>
<dbReference type="SUPFAM" id="SSF51445">
    <property type="entry name" value="(Trans)glycosidases"/>
    <property type="match status" value="1"/>
</dbReference>
<dbReference type="FunFam" id="3.20.20.70:FF:000118">
    <property type="entry name" value="Alpha-galactosidase"/>
    <property type="match status" value="1"/>
</dbReference>
<dbReference type="AlphaFoldDB" id="A0A1U7NGP7"/>
<feature type="domain" description="Glycosyl hydrolase family 36 N-terminal" evidence="8">
    <location>
        <begin position="30"/>
        <end position="280"/>
    </location>
</feature>